<sequence length="445" mass="50079">MIKRLQRRFILIAALSVLIVELVVVGSINAINIRQINKRETQIMQILCENDGDFPDFMRREQKSIKPDNRYGDVNNSAGQNAPPPSPNQDMKRNDSFGLKLNEETRYQTRYFYVRYDRDLKPVRVNTGHIAAVSSYEALEYAERVNAEKKTSGFADNYRYAVKDTADGGVLYIFLDCRDGIQTKQNFILVSAAISLGGWMLICVLIMVLSKMAVKPFIDNYEKQRMFITDAGHEIKTPLAIISANTEVIEMISEPSEWTESIKNQIERLNGLIANLLKLARMDEDAVKLTFEEFSLTDAFIDIAEPFKTLAANKGLSLEIEAQEGIRVNGDEGALRQLVSILTENAVKYCDKDGSIKAVLTKSGSGRHAVISVENDCKEPPSHPERLFDRFYRADSSRKRDDGEKKTGYGIGLSVAKATVDAHKGKIDCKTENGRIIFRAKLKMV</sequence>
<keyword evidence="5" id="KW-0808">Transferase</keyword>
<proteinExistence type="predicted"/>
<dbReference type="GO" id="GO:0004721">
    <property type="term" value="F:phosphoprotein phosphatase activity"/>
    <property type="evidence" value="ECO:0007669"/>
    <property type="project" value="TreeGrafter"/>
</dbReference>
<evidence type="ECO:0000256" key="6">
    <source>
        <dbReference type="ARBA" id="ARBA00022777"/>
    </source>
</evidence>
<evidence type="ECO:0000256" key="7">
    <source>
        <dbReference type="ARBA" id="ARBA00023012"/>
    </source>
</evidence>
<keyword evidence="4" id="KW-0597">Phosphoprotein</keyword>
<dbReference type="EMBL" id="ADKM02000085">
    <property type="protein sequence ID" value="EGC02870.1"/>
    <property type="molecule type" value="Genomic_DNA"/>
</dbReference>
<protein>
    <recommendedName>
        <fullName evidence="3">histidine kinase</fullName>
        <ecNumber evidence="3">2.7.13.3</ecNumber>
    </recommendedName>
</protein>
<dbReference type="SMART" id="SM00388">
    <property type="entry name" value="HisKA"/>
    <property type="match status" value="1"/>
</dbReference>
<evidence type="ECO:0000259" key="10">
    <source>
        <dbReference type="PROSITE" id="PS50109"/>
    </source>
</evidence>
<keyword evidence="9" id="KW-0812">Transmembrane</keyword>
<dbReference type="PANTHER" id="PTHR45453">
    <property type="entry name" value="PHOSPHATE REGULON SENSOR PROTEIN PHOR"/>
    <property type="match status" value="1"/>
</dbReference>
<evidence type="ECO:0000256" key="4">
    <source>
        <dbReference type="ARBA" id="ARBA00022553"/>
    </source>
</evidence>
<dbReference type="GO" id="GO:0000155">
    <property type="term" value="F:phosphorelay sensor kinase activity"/>
    <property type="evidence" value="ECO:0007669"/>
    <property type="project" value="InterPro"/>
</dbReference>
<organism evidence="11 12">
    <name type="scientific">Ruminococcus albus 8</name>
    <dbReference type="NCBI Taxonomy" id="246199"/>
    <lineage>
        <taxon>Bacteria</taxon>
        <taxon>Bacillati</taxon>
        <taxon>Bacillota</taxon>
        <taxon>Clostridia</taxon>
        <taxon>Eubacteriales</taxon>
        <taxon>Oscillospiraceae</taxon>
        <taxon>Ruminococcus</taxon>
    </lineage>
</organism>
<evidence type="ECO:0000256" key="8">
    <source>
        <dbReference type="SAM" id="MobiDB-lite"/>
    </source>
</evidence>
<feature type="transmembrane region" description="Helical" evidence="9">
    <location>
        <begin position="187"/>
        <end position="209"/>
    </location>
</feature>
<keyword evidence="12" id="KW-1185">Reference proteome</keyword>
<keyword evidence="6 11" id="KW-0418">Kinase</keyword>
<evidence type="ECO:0000256" key="2">
    <source>
        <dbReference type="ARBA" id="ARBA00004370"/>
    </source>
</evidence>
<dbReference type="OrthoDB" id="9813151at2"/>
<comment type="subcellular location">
    <subcellularLocation>
        <location evidence="2">Membrane</location>
    </subcellularLocation>
</comment>
<evidence type="ECO:0000256" key="1">
    <source>
        <dbReference type="ARBA" id="ARBA00000085"/>
    </source>
</evidence>
<dbReference type="CDD" id="cd00082">
    <property type="entry name" value="HisKA"/>
    <property type="match status" value="1"/>
</dbReference>
<dbReference type="InterPro" id="IPR050351">
    <property type="entry name" value="BphY/WalK/GraS-like"/>
</dbReference>
<dbReference type="EC" id="2.7.13.3" evidence="3"/>
<dbReference type="SMART" id="SM00387">
    <property type="entry name" value="HATPase_c"/>
    <property type="match status" value="1"/>
</dbReference>
<dbReference type="PROSITE" id="PS50109">
    <property type="entry name" value="HIS_KIN"/>
    <property type="match status" value="1"/>
</dbReference>
<comment type="catalytic activity">
    <reaction evidence="1">
        <text>ATP + protein L-histidine = ADP + protein N-phospho-L-histidine.</text>
        <dbReference type="EC" id="2.7.13.3"/>
    </reaction>
</comment>
<dbReference type="STRING" id="246199.CUS_6709"/>
<dbReference type="RefSeq" id="WP_002849900.1">
    <property type="nucleotide sequence ID" value="NZ_ADKM02000085.1"/>
</dbReference>
<keyword evidence="9" id="KW-0472">Membrane</keyword>
<dbReference type="Pfam" id="PF02518">
    <property type="entry name" value="HATPase_c"/>
    <property type="match status" value="1"/>
</dbReference>
<dbReference type="InterPro" id="IPR003594">
    <property type="entry name" value="HATPase_dom"/>
</dbReference>
<dbReference type="Gene3D" id="3.30.565.10">
    <property type="entry name" value="Histidine kinase-like ATPase, C-terminal domain"/>
    <property type="match status" value="1"/>
</dbReference>
<accession>E9SCV5</accession>
<dbReference type="AlphaFoldDB" id="E9SCV5"/>
<dbReference type="eggNOG" id="COG5002">
    <property type="taxonomic scope" value="Bacteria"/>
</dbReference>
<feature type="region of interest" description="Disordered" evidence="8">
    <location>
        <begin position="65"/>
        <end position="95"/>
    </location>
</feature>
<gene>
    <name evidence="11" type="ORF">CUS_6709</name>
</gene>
<name>E9SCV5_RUMAL</name>
<comment type="caution">
    <text evidence="11">The sequence shown here is derived from an EMBL/GenBank/DDBJ whole genome shotgun (WGS) entry which is preliminary data.</text>
</comment>
<dbReference type="SUPFAM" id="SSF47384">
    <property type="entry name" value="Homodimeric domain of signal transducing histidine kinase"/>
    <property type="match status" value="1"/>
</dbReference>
<dbReference type="GO" id="GO:0016036">
    <property type="term" value="P:cellular response to phosphate starvation"/>
    <property type="evidence" value="ECO:0007669"/>
    <property type="project" value="TreeGrafter"/>
</dbReference>
<dbReference type="PANTHER" id="PTHR45453:SF1">
    <property type="entry name" value="PHOSPHATE REGULON SENSOR PROTEIN PHOR"/>
    <property type="match status" value="1"/>
</dbReference>
<evidence type="ECO:0000256" key="9">
    <source>
        <dbReference type="SAM" id="Phobius"/>
    </source>
</evidence>
<dbReference type="InterPro" id="IPR036890">
    <property type="entry name" value="HATPase_C_sf"/>
</dbReference>
<dbReference type="Gene3D" id="1.10.287.130">
    <property type="match status" value="1"/>
</dbReference>
<dbReference type="InterPro" id="IPR005467">
    <property type="entry name" value="His_kinase_dom"/>
</dbReference>
<reference evidence="11 12" key="1">
    <citation type="submission" date="2011-02" db="EMBL/GenBank/DDBJ databases">
        <authorList>
            <person name="Nelson K.E."/>
            <person name="Sutton G."/>
            <person name="Torralba M."/>
            <person name="Durkin S."/>
            <person name="Harkins D."/>
            <person name="Montgomery R."/>
            <person name="Ziemer C."/>
            <person name="Klaassens E."/>
            <person name="Ocuiv P."/>
            <person name="Morrison M."/>
        </authorList>
    </citation>
    <scope>NUCLEOTIDE SEQUENCE [LARGE SCALE GENOMIC DNA]</scope>
    <source>
        <strain evidence="11 12">8</strain>
    </source>
</reference>
<feature type="domain" description="Histidine kinase" evidence="10">
    <location>
        <begin position="230"/>
        <end position="445"/>
    </location>
</feature>
<keyword evidence="7" id="KW-0902">Two-component regulatory system</keyword>
<dbReference type="GO" id="GO:0005886">
    <property type="term" value="C:plasma membrane"/>
    <property type="evidence" value="ECO:0007669"/>
    <property type="project" value="TreeGrafter"/>
</dbReference>
<dbReference type="SUPFAM" id="SSF55874">
    <property type="entry name" value="ATPase domain of HSP90 chaperone/DNA topoisomerase II/histidine kinase"/>
    <property type="match status" value="1"/>
</dbReference>
<dbReference type="InterPro" id="IPR036097">
    <property type="entry name" value="HisK_dim/P_sf"/>
</dbReference>
<dbReference type="InterPro" id="IPR003661">
    <property type="entry name" value="HisK_dim/P_dom"/>
</dbReference>
<evidence type="ECO:0000256" key="3">
    <source>
        <dbReference type="ARBA" id="ARBA00012438"/>
    </source>
</evidence>
<evidence type="ECO:0000313" key="11">
    <source>
        <dbReference type="EMBL" id="EGC02870.1"/>
    </source>
</evidence>
<dbReference type="Pfam" id="PF00512">
    <property type="entry name" value="HisKA"/>
    <property type="match status" value="1"/>
</dbReference>
<evidence type="ECO:0000313" key="12">
    <source>
        <dbReference type="Proteomes" id="UP000004259"/>
    </source>
</evidence>
<keyword evidence="9" id="KW-1133">Transmembrane helix</keyword>
<evidence type="ECO:0000256" key="5">
    <source>
        <dbReference type="ARBA" id="ARBA00022679"/>
    </source>
</evidence>
<dbReference type="Proteomes" id="UP000004259">
    <property type="component" value="Unassembled WGS sequence"/>
</dbReference>